<dbReference type="RefSeq" id="WP_323276880.1">
    <property type="nucleotide sequence ID" value="NZ_JAYGGQ010000001.1"/>
</dbReference>
<protein>
    <recommendedName>
        <fullName evidence="5">LysM domain-containing protein</fullName>
    </recommendedName>
</protein>
<evidence type="ECO:0008006" key="5">
    <source>
        <dbReference type="Google" id="ProtNLM"/>
    </source>
</evidence>
<dbReference type="InterPro" id="IPR018392">
    <property type="entry name" value="LysM"/>
</dbReference>
<dbReference type="EMBL" id="JAYGGQ010000001">
    <property type="protein sequence ID" value="MEA5453107.1"/>
    <property type="molecule type" value="Genomic_DNA"/>
</dbReference>
<keyword evidence="2" id="KW-0812">Transmembrane</keyword>
<reference evidence="3 4" key="1">
    <citation type="submission" date="2023-12" db="EMBL/GenBank/DDBJ databases">
        <title>Sinomonas terricola sp. nov, isolated from litchi orchard soil in Guangdong, PR China.</title>
        <authorList>
            <person name="Jiaxin W."/>
            <person name="Yang Z."/>
            <person name="Honghui Z."/>
        </authorList>
    </citation>
    <scope>NUCLEOTIDE SEQUENCE [LARGE SCALE GENOMIC DNA]</scope>
    <source>
        <strain evidence="3 4">JGH33</strain>
    </source>
</reference>
<evidence type="ECO:0000256" key="2">
    <source>
        <dbReference type="SAM" id="Phobius"/>
    </source>
</evidence>
<gene>
    <name evidence="3" type="ORF">SPF06_00090</name>
</gene>
<dbReference type="InterPro" id="IPR036779">
    <property type="entry name" value="LysM_dom_sf"/>
</dbReference>
<evidence type="ECO:0000256" key="1">
    <source>
        <dbReference type="SAM" id="MobiDB-lite"/>
    </source>
</evidence>
<name>A0ABU5T0C7_9MICC</name>
<proteinExistence type="predicted"/>
<dbReference type="Gene3D" id="3.10.350.10">
    <property type="entry name" value="LysM domain"/>
    <property type="match status" value="1"/>
</dbReference>
<dbReference type="Proteomes" id="UP001304769">
    <property type="component" value="Unassembled WGS sequence"/>
</dbReference>
<keyword evidence="4" id="KW-1185">Reference proteome</keyword>
<accession>A0ABU5T0C7</accession>
<feature type="transmembrane region" description="Helical" evidence="2">
    <location>
        <begin position="12"/>
        <end position="33"/>
    </location>
</feature>
<evidence type="ECO:0000313" key="3">
    <source>
        <dbReference type="EMBL" id="MEA5453107.1"/>
    </source>
</evidence>
<feature type="region of interest" description="Disordered" evidence="1">
    <location>
        <begin position="137"/>
        <end position="254"/>
    </location>
</feature>
<comment type="caution">
    <text evidence="3">The sequence shown here is derived from an EMBL/GenBank/DDBJ whole genome shotgun (WGS) entry which is preliminary data.</text>
</comment>
<evidence type="ECO:0000313" key="4">
    <source>
        <dbReference type="Proteomes" id="UP001304769"/>
    </source>
</evidence>
<keyword evidence="2" id="KW-1133">Transmembrane helix</keyword>
<keyword evidence="2" id="KW-0472">Membrane</keyword>
<feature type="transmembrane region" description="Helical" evidence="2">
    <location>
        <begin position="58"/>
        <end position="90"/>
    </location>
</feature>
<feature type="compositionally biased region" description="Pro residues" evidence="1">
    <location>
        <begin position="159"/>
        <end position="175"/>
    </location>
</feature>
<feature type="compositionally biased region" description="Polar residues" evidence="1">
    <location>
        <begin position="226"/>
        <end position="237"/>
    </location>
</feature>
<organism evidence="3 4">
    <name type="scientific">Sinomonas terricola</name>
    <dbReference type="NCBI Taxonomy" id="3110330"/>
    <lineage>
        <taxon>Bacteria</taxon>
        <taxon>Bacillati</taxon>
        <taxon>Actinomycetota</taxon>
        <taxon>Actinomycetes</taxon>
        <taxon>Micrococcales</taxon>
        <taxon>Micrococcaceae</taxon>
        <taxon>Sinomonas</taxon>
    </lineage>
</organism>
<sequence>MNSRSQQAVVDAITAVTILGVGAILVAAGRVLIDRSSPGSWGDPASVVASDRSSSLDVVLGLMACAAGLAVVAWWLLAMTLAIAAALLTAAGHGRSARWAGAVSPAFMRRLTLAVLGMSLVTGTAAQAAPDSLDPAWAPMTPATATSAASVPGAQTTQVPPPTPYSAPEAPPPSDNVPRAESPAPREPPAEAVASEDAPAPATGAAVTSSEYHPRSAEDPIEPAWTPTSPEPSNSPLLRTETRPVATGGTGAVEVRPGDSLWTIVGRQLGPGATELDVAEAWPRWFDANREVIGNDPDVIRPGQLLTPPTR</sequence>
<dbReference type="CDD" id="cd00118">
    <property type="entry name" value="LysM"/>
    <property type="match status" value="1"/>
</dbReference>
<feature type="compositionally biased region" description="Low complexity" evidence="1">
    <location>
        <begin position="137"/>
        <end position="154"/>
    </location>
</feature>